<name>A0ABP6QP16_9ACTN</name>
<protein>
    <recommendedName>
        <fullName evidence="2">Terpene synthase</fullName>
        <ecNumber evidence="2">4.2.3.-</ecNumber>
    </recommendedName>
</protein>
<keyword evidence="2" id="KW-0460">Magnesium</keyword>
<dbReference type="InterPro" id="IPR008949">
    <property type="entry name" value="Isoprenoid_synthase_dom_sf"/>
</dbReference>
<dbReference type="PANTHER" id="PTHR35201:SF4">
    <property type="entry name" value="BETA-PINACENE SYNTHASE-RELATED"/>
    <property type="match status" value="1"/>
</dbReference>
<dbReference type="SUPFAM" id="SSF48576">
    <property type="entry name" value="Terpenoid synthases"/>
    <property type="match status" value="2"/>
</dbReference>
<organism evidence="3 4">
    <name type="scientific">Actinocorallia longicatena</name>
    <dbReference type="NCBI Taxonomy" id="111803"/>
    <lineage>
        <taxon>Bacteria</taxon>
        <taxon>Bacillati</taxon>
        <taxon>Actinomycetota</taxon>
        <taxon>Actinomycetes</taxon>
        <taxon>Streptosporangiales</taxon>
        <taxon>Thermomonosporaceae</taxon>
        <taxon>Actinocorallia</taxon>
    </lineage>
</organism>
<dbReference type="Gene3D" id="1.10.600.10">
    <property type="entry name" value="Farnesyl Diphosphate Synthase"/>
    <property type="match status" value="2"/>
</dbReference>
<sequence length="777" mass="86287">MQPFQLPEFYLPYPARLNPHVDATREHSRQWSYDMGILSAPGGGPPIWTEEEYDAHDYALLSAYTHPDSPGPVLDTVNDWYVWVFYFDDHFLELFKRTRDIEGAQAYLDRLALFMPVEDGAEIPEPTNPVEAGLRDLWERTVPAMGRGWRERFADATRALLDESLWELANIDAGRVANPIEYIEMRRRVGGAPWSAGIIEYATGSELPDSAARSRPLRVLTDTFADAVHLRNDLFSYEREVADEGELSNAVLVFEKYFGLSTQAAAEATNDLLSSRLYQFDNTAVIEVPPLMERLGLDPAERLAVAGYVKGLQDWQTGGHEWHMRSSRYMNKGALHSSPGGLGTAGARPPSPANLGYGRFKSFTHVPFERVGPTTLPDFHMPYPLRINRHYAQARRWHDAWGAAQGLTSEGLWTGDKLHGFDFTLCAAGISPESTLEELELSANWLTWGTYLDDYLPKVFGPSRNLAGARALADRLGAFMPAGTGAPAPEPLTPLERGLDDLWRRTAPGLTDRGLASFRAAVTAMMDAMVWELSCVAQNRIPDPVDYVEMRRFTFGSDMTMALGRLSWGDFLPEELFASRTIRQIEHAISDWATFLNDIFSYQKEIEFEGEVNNIVLVIQNFLDVTRTEAVRIADGLMRSRLDQFEHLIATELPVLADRLGLDDRARAALASYLDELRDWAVAILHWHRETHRYREEDLRPALALRPRGLGTSALRPPGAGLPSAGVPVARVPAAGVPGAGSAAARAGAAAEARPAVLRLRPLGLGTSAADLLEKTP</sequence>
<dbReference type="Pfam" id="PF19086">
    <property type="entry name" value="Terpene_syn_C_2"/>
    <property type="match status" value="2"/>
</dbReference>
<keyword evidence="4" id="KW-1185">Reference proteome</keyword>
<evidence type="ECO:0000256" key="2">
    <source>
        <dbReference type="RuleBase" id="RU366034"/>
    </source>
</evidence>
<comment type="caution">
    <text evidence="3">The sequence shown here is derived from an EMBL/GenBank/DDBJ whole genome shotgun (WGS) entry which is preliminary data.</text>
</comment>
<evidence type="ECO:0000313" key="4">
    <source>
        <dbReference type="Proteomes" id="UP001501237"/>
    </source>
</evidence>
<keyword evidence="1 2" id="KW-0456">Lyase</keyword>
<dbReference type="SFLD" id="SFLDG01020">
    <property type="entry name" value="Terpene_Cyclase_Like_2"/>
    <property type="match status" value="2"/>
</dbReference>
<gene>
    <name evidence="3" type="ORF">GCM10010468_80470</name>
</gene>
<proteinExistence type="inferred from homology"/>
<dbReference type="EC" id="4.2.3.-" evidence="2"/>
<keyword evidence="2" id="KW-0479">Metal-binding</keyword>
<dbReference type="InterPro" id="IPR034686">
    <property type="entry name" value="Terpene_cyclase-like_2"/>
</dbReference>
<comment type="similarity">
    <text evidence="2">Belongs to the terpene synthase family.</text>
</comment>
<evidence type="ECO:0000256" key="1">
    <source>
        <dbReference type="ARBA" id="ARBA00023239"/>
    </source>
</evidence>
<accession>A0ABP6QP16</accession>
<dbReference type="PANTHER" id="PTHR35201">
    <property type="entry name" value="TERPENE SYNTHASE"/>
    <property type="match status" value="1"/>
</dbReference>
<dbReference type="EMBL" id="BAAAUV010000052">
    <property type="protein sequence ID" value="GAA3242648.1"/>
    <property type="molecule type" value="Genomic_DNA"/>
</dbReference>
<evidence type="ECO:0000313" key="3">
    <source>
        <dbReference type="EMBL" id="GAA3242648.1"/>
    </source>
</evidence>
<reference evidence="4" key="1">
    <citation type="journal article" date="2019" name="Int. J. Syst. Evol. Microbiol.">
        <title>The Global Catalogue of Microorganisms (GCM) 10K type strain sequencing project: providing services to taxonomists for standard genome sequencing and annotation.</title>
        <authorList>
            <consortium name="The Broad Institute Genomics Platform"/>
            <consortium name="The Broad Institute Genome Sequencing Center for Infectious Disease"/>
            <person name="Wu L."/>
            <person name="Ma J."/>
        </authorList>
    </citation>
    <scope>NUCLEOTIDE SEQUENCE [LARGE SCALE GENOMIC DNA]</scope>
    <source>
        <strain evidence="4">JCM 9377</strain>
    </source>
</reference>
<comment type="cofactor">
    <cofactor evidence="2">
        <name>Mg(2+)</name>
        <dbReference type="ChEBI" id="CHEBI:18420"/>
    </cofactor>
</comment>
<dbReference type="Proteomes" id="UP001501237">
    <property type="component" value="Unassembled WGS sequence"/>
</dbReference>
<dbReference type="SFLD" id="SFLDS00005">
    <property type="entry name" value="Isoprenoid_Synthase_Type_I"/>
    <property type="match status" value="2"/>
</dbReference>